<feature type="binding site" evidence="2">
    <location>
        <position position="59"/>
    </location>
    <ligand>
        <name>substrate</name>
    </ligand>
</feature>
<evidence type="ECO:0000313" key="4">
    <source>
        <dbReference type="Proteomes" id="UP000051886"/>
    </source>
</evidence>
<dbReference type="SUPFAM" id="SSF53254">
    <property type="entry name" value="Phosphoglycerate mutase-like"/>
    <property type="match status" value="1"/>
</dbReference>
<dbReference type="GO" id="GO:0016791">
    <property type="term" value="F:phosphatase activity"/>
    <property type="evidence" value="ECO:0007669"/>
    <property type="project" value="TreeGrafter"/>
</dbReference>
<protein>
    <submittedName>
        <fullName evidence="3">Phosphoglycerate mutase</fullName>
    </submittedName>
</protein>
<reference evidence="3 4" key="1">
    <citation type="journal article" date="2015" name="Genome Announc.">
        <title>Expanding the biotechnology potential of lactobacilli through comparative genomics of 213 strains and associated genera.</title>
        <authorList>
            <person name="Sun Z."/>
            <person name="Harris H.M."/>
            <person name="McCann A."/>
            <person name="Guo C."/>
            <person name="Argimon S."/>
            <person name="Zhang W."/>
            <person name="Yang X."/>
            <person name="Jeffery I.B."/>
            <person name="Cooney J.C."/>
            <person name="Kagawa T.F."/>
            <person name="Liu W."/>
            <person name="Song Y."/>
            <person name="Salvetti E."/>
            <person name="Wrobel A."/>
            <person name="Rasinkangas P."/>
            <person name="Parkhill J."/>
            <person name="Rea M.C."/>
            <person name="O'Sullivan O."/>
            <person name="Ritari J."/>
            <person name="Douillard F.P."/>
            <person name="Paul Ross R."/>
            <person name="Yang R."/>
            <person name="Briner A.E."/>
            <person name="Felis G.E."/>
            <person name="de Vos W.M."/>
            <person name="Barrangou R."/>
            <person name="Klaenhammer T.R."/>
            <person name="Caufield P.W."/>
            <person name="Cui Y."/>
            <person name="Zhang H."/>
            <person name="O'Toole P.W."/>
        </authorList>
    </citation>
    <scope>NUCLEOTIDE SEQUENCE [LARGE SCALE GENOMIC DNA]</scope>
    <source>
        <strain evidence="3 4">NBRC 103219</strain>
    </source>
</reference>
<comment type="caution">
    <text evidence="3">The sequence shown here is derived from an EMBL/GenBank/DDBJ whole genome shotgun (WGS) entry which is preliminary data.</text>
</comment>
<dbReference type="CDD" id="cd07067">
    <property type="entry name" value="HP_PGM_like"/>
    <property type="match status" value="1"/>
</dbReference>
<dbReference type="Proteomes" id="UP000051886">
    <property type="component" value="Unassembled WGS sequence"/>
</dbReference>
<gene>
    <name evidence="3" type="ORF">IV66_GL001259</name>
</gene>
<dbReference type="Pfam" id="PF00300">
    <property type="entry name" value="His_Phos_1"/>
    <property type="match status" value="1"/>
</dbReference>
<evidence type="ECO:0000313" key="3">
    <source>
        <dbReference type="EMBL" id="KRO01079.1"/>
    </source>
</evidence>
<dbReference type="PANTHER" id="PTHR48100">
    <property type="entry name" value="BROAD-SPECIFICITY PHOSPHATASE YOR283W-RELATED"/>
    <property type="match status" value="1"/>
</dbReference>
<dbReference type="PATRIC" id="fig|449659.4.peg.1276"/>
<keyword evidence="4" id="KW-1185">Reference proteome</keyword>
<feature type="active site" description="Proton donor/acceptor" evidence="1">
    <location>
        <position position="85"/>
    </location>
</feature>
<accession>A0A0R2LHY0</accession>
<dbReference type="Gene3D" id="3.40.50.1240">
    <property type="entry name" value="Phosphoglycerate mutase-like"/>
    <property type="match status" value="1"/>
</dbReference>
<feature type="binding site" evidence="2">
    <location>
        <begin position="8"/>
        <end position="15"/>
    </location>
    <ligand>
        <name>substrate</name>
    </ligand>
</feature>
<dbReference type="RefSeq" id="WP_017868288.1">
    <property type="nucleotide sequence ID" value="NZ_BJYB01000007.1"/>
</dbReference>
<dbReference type="InterPro" id="IPR050275">
    <property type="entry name" value="PGM_Phosphatase"/>
</dbReference>
<dbReference type="InterPro" id="IPR029033">
    <property type="entry name" value="His_PPase_superfam"/>
</dbReference>
<dbReference type="PANTHER" id="PTHR48100:SF1">
    <property type="entry name" value="HISTIDINE PHOSPHATASE FAMILY PROTEIN-RELATED"/>
    <property type="match status" value="1"/>
</dbReference>
<dbReference type="STRING" id="449659.IV66_GL001259"/>
<evidence type="ECO:0000256" key="2">
    <source>
        <dbReference type="PIRSR" id="PIRSR613078-2"/>
    </source>
</evidence>
<dbReference type="SMART" id="SM00855">
    <property type="entry name" value="PGAM"/>
    <property type="match status" value="1"/>
</dbReference>
<dbReference type="GO" id="GO:0005737">
    <property type="term" value="C:cytoplasm"/>
    <property type="evidence" value="ECO:0007669"/>
    <property type="project" value="TreeGrafter"/>
</dbReference>
<sequence length="218" mass="25260">MTQLFFIRHGRTEWNLEGRYQGAHGDSALLPESFNEIDELADFLKKYDFAKIYCSPIKRARVTAQKLESQLPQSINIVADAAFAEFDLGKMEGMLFKDVEKQYPKELDAFRHHPEHYDPTEIKAESFQELFARMTPKILEICQRYPERNVIIISHGAALCAEIRYLQGIPLERIRSRGGLTNTSTTILQTLDEGKHFKCLEWNKTDYLSRQLTKNDTV</sequence>
<name>A0A0R2LHY0_9LACO</name>
<dbReference type="InterPro" id="IPR013078">
    <property type="entry name" value="His_Pase_superF_clade-1"/>
</dbReference>
<dbReference type="OrthoDB" id="9782128at2"/>
<evidence type="ECO:0000256" key="1">
    <source>
        <dbReference type="PIRSR" id="PIRSR613078-1"/>
    </source>
</evidence>
<organism evidence="3 4">
    <name type="scientific">Ligilactobacillus pobuzihii</name>
    <dbReference type="NCBI Taxonomy" id="449659"/>
    <lineage>
        <taxon>Bacteria</taxon>
        <taxon>Bacillati</taxon>
        <taxon>Bacillota</taxon>
        <taxon>Bacilli</taxon>
        <taxon>Lactobacillales</taxon>
        <taxon>Lactobacillaceae</taxon>
        <taxon>Ligilactobacillus</taxon>
    </lineage>
</organism>
<dbReference type="EMBL" id="JQCN01000017">
    <property type="protein sequence ID" value="KRO01079.1"/>
    <property type="molecule type" value="Genomic_DNA"/>
</dbReference>
<proteinExistence type="predicted"/>
<dbReference type="AlphaFoldDB" id="A0A0R2LHY0"/>
<feature type="active site" description="Tele-phosphohistidine intermediate" evidence="1">
    <location>
        <position position="9"/>
    </location>
</feature>